<comment type="similarity">
    <text evidence="1">Belongs to the bacterial reverse transcriptase family.</text>
</comment>
<dbReference type="InterPro" id="IPR000477">
    <property type="entry name" value="RT_dom"/>
</dbReference>
<keyword evidence="4" id="KW-0548">Nucleotidyltransferase</keyword>
<gene>
    <name evidence="4" type="ORF">OLX77_13120</name>
</gene>
<dbReference type="Proteomes" id="UP001154240">
    <property type="component" value="Unassembled WGS sequence"/>
</dbReference>
<dbReference type="GO" id="GO:0003964">
    <property type="term" value="F:RNA-directed DNA polymerase activity"/>
    <property type="evidence" value="ECO:0007669"/>
    <property type="project" value="UniProtKB-KW"/>
</dbReference>
<feature type="compositionally biased region" description="Basic and acidic residues" evidence="2">
    <location>
        <begin position="1"/>
        <end position="10"/>
    </location>
</feature>
<dbReference type="PANTHER" id="PTHR34047:SF8">
    <property type="entry name" value="PROTEIN YKFC"/>
    <property type="match status" value="1"/>
</dbReference>
<evidence type="ECO:0000256" key="2">
    <source>
        <dbReference type="SAM" id="MobiDB-lite"/>
    </source>
</evidence>
<keyword evidence="4" id="KW-0695">RNA-directed DNA polymerase</keyword>
<feature type="domain" description="Reverse transcriptase" evidence="3">
    <location>
        <begin position="1"/>
        <end position="92"/>
    </location>
</feature>
<dbReference type="Pfam" id="PF00078">
    <property type="entry name" value="RVT_1"/>
    <property type="match status" value="1"/>
</dbReference>
<dbReference type="RefSeq" id="WP_307634088.1">
    <property type="nucleotide sequence ID" value="NZ_JAPHEH010000002.1"/>
</dbReference>
<dbReference type="SUPFAM" id="SSF56672">
    <property type="entry name" value="DNA/RNA polymerases"/>
    <property type="match status" value="1"/>
</dbReference>
<dbReference type="InterPro" id="IPR051083">
    <property type="entry name" value="GrpII_Intron_Splice-Mob/Def"/>
</dbReference>
<keyword evidence="4" id="KW-0808">Transferase</keyword>
<comment type="caution">
    <text evidence="4">The sequence shown here is derived from an EMBL/GenBank/DDBJ whole genome shotgun (WGS) entry which is preliminary data.</text>
</comment>
<dbReference type="InterPro" id="IPR043502">
    <property type="entry name" value="DNA/RNA_pol_sf"/>
</dbReference>
<sequence length="92" mass="10677">MEDEKQEACRRQNGADAKDNRKGTPPGRVISPLLANLYLHILDRIWERRGLQVRLSARIVRYADDIVVLCRKGRSAAAMEVLRRRWKFCGRS</sequence>
<keyword evidence="5" id="KW-1185">Reference proteome</keyword>
<evidence type="ECO:0000256" key="1">
    <source>
        <dbReference type="ARBA" id="ARBA00034120"/>
    </source>
</evidence>
<dbReference type="PROSITE" id="PS50878">
    <property type="entry name" value="RT_POL"/>
    <property type="match status" value="1"/>
</dbReference>
<reference evidence="4" key="1">
    <citation type="journal article" date="2022" name="bioRxiv">
        <title>Thiovibrio frasassiensisgen. nov., sp. nov., an autotrophic, elemental sulfur disproportionating bacterium isolated from sulfidic karst sediment, and proposal of Thiovibrionaceae fam. nov.</title>
        <authorList>
            <person name="Aronson H."/>
            <person name="Thomas C."/>
            <person name="Bhattacharyya M."/>
            <person name="Eckstein S."/>
            <person name="Jensen S."/>
            <person name="Barco R."/>
            <person name="Macalady J."/>
            <person name="Amend J."/>
        </authorList>
    </citation>
    <scope>NUCLEOTIDE SEQUENCE</scope>
    <source>
        <strain evidence="4">RS19-109</strain>
    </source>
</reference>
<name>A0A9X4RMH5_9BACT</name>
<feature type="region of interest" description="Disordered" evidence="2">
    <location>
        <begin position="1"/>
        <end position="27"/>
    </location>
</feature>
<proteinExistence type="inferred from homology"/>
<dbReference type="PANTHER" id="PTHR34047">
    <property type="entry name" value="NUCLEAR INTRON MATURASE 1, MITOCHONDRIAL-RELATED"/>
    <property type="match status" value="1"/>
</dbReference>
<accession>A0A9X4RMH5</accession>
<evidence type="ECO:0000313" key="5">
    <source>
        <dbReference type="Proteomes" id="UP001154240"/>
    </source>
</evidence>
<reference evidence="4" key="2">
    <citation type="submission" date="2022-10" db="EMBL/GenBank/DDBJ databases">
        <authorList>
            <person name="Aronson H.S."/>
        </authorList>
    </citation>
    <scope>NUCLEOTIDE SEQUENCE</scope>
    <source>
        <strain evidence="4">RS19-109</strain>
    </source>
</reference>
<evidence type="ECO:0000259" key="3">
    <source>
        <dbReference type="PROSITE" id="PS50878"/>
    </source>
</evidence>
<dbReference type="AlphaFoldDB" id="A0A9X4RMH5"/>
<protein>
    <submittedName>
        <fullName evidence="4">Reverse transcriptase domain-containing protein</fullName>
    </submittedName>
</protein>
<organism evidence="4 5">
    <name type="scientific">Thiovibrio frasassiensis</name>
    <dbReference type="NCBI Taxonomy" id="2984131"/>
    <lineage>
        <taxon>Bacteria</taxon>
        <taxon>Pseudomonadati</taxon>
        <taxon>Thermodesulfobacteriota</taxon>
        <taxon>Desulfobulbia</taxon>
        <taxon>Desulfobulbales</taxon>
        <taxon>Thiovibrionaceae</taxon>
        <taxon>Thiovibrio</taxon>
    </lineage>
</organism>
<dbReference type="EMBL" id="JAPHEH010000002">
    <property type="protein sequence ID" value="MDG4477096.1"/>
    <property type="molecule type" value="Genomic_DNA"/>
</dbReference>
<evidence type="ECO:0000313" key="4">
    <source>
        <dbReference type="EMBL" id="MDG4477096.1"/>
    </source>
</evidence>